<dbReference type="AlphaFoldDB" id="C0W0K4"/>
<sequence>METPIVIFDLDGTLTDSAPLIMESINYALEKIGKPRETPADLPRWVGPPLAVSFRDFAFVPETGIADAIAAYRENYGKYMFDVPLFEGVIPMLDALKAAGVPMAIATSKVERLARPIVTEVGLGDYFSYVCGAKDDGAHHTKTDLIKEVLDYFASRGYSTAEAYMVGDRIYDIEGGNENSVNTIGVGWAGTDETEFSKATYIAPTPADLVKIVLKGA</sequence>
<dbReference type="STRING" id="525245.HMPREF0044_1082"/>
<reference evidence="1 2" key="1">
    <citation type="submission" date="2009-01" db="EMBL/GenBank/DDBJ databases">
        <authorList>
            <person name="Qin X."/>
            <person name="Bachman B."/>
            <person name="Battles P."/>
            <person name="Bell A."/>
            <person name="Bess C."/>
            <person name="Bickham C."/>
            <person name="Chaboub L."/>
            <person name="Chen D."/>
            <person name="Coyle M."/>
            <person name="Deiros D.R."/>
            <person name="Dinh H."/>
            <person name="Forbes L."/>
            <person name="Fowler G."/>
            <person name="Francisco L."/>
            <person name="Fu Q."/>
            <person name="Gubbala S."/>
            <person name="Hale W."/>
            <person name="Han Y."/>
            <person name="Hemphill L."/>
            <person name="Highlander S.K."/>
            <person name="Hirani K."/>
            <person name="Hogues M."/>
            <person name="Jackson L."/>
            <person name="Jakkamsetti A."/>
            <person name="Javaid M."/>
            <person name="Jiang H."/>
            <person name="Korchina V."/>
            <person name="Kovar C."/>
            <person name="Lara F."/>
            <person name="Lee S."/>
            <person name="Mata R."/>
            <person name="Mathew T."/>
            <person name="Moen C."/>
            <person name="Morales K."/>
            <person name="Munidasa M."/>
            <person name="Nazareth L."/>
            <person name="Ngo R."/>
            <person name="Nguyen L."/>
            <person name="Okwuonu G."/>
            <person name="Ongeri F."/>
            <person name="Patil S."/>
            <person name="Petrosino J."/>
            <person name="Pham C."/>
            <person name="Pham P."/>
            <person name="Pu L.-L."/>
            <person name="Puazo M."/>
            <person name="Raj R."/>
            <person name="Reid J."/>
            <person name="Rouhana J."/>
            <person name="Saada N."/>
            <person name="Shang Y."/>
            <person name="Simmons D."/>
            <person name="Thornton R."/>
            <person name="Warren J."/>
            <person name="Weissenberger G."/>
            <person name="Zhang J."/>
            <person name="Zhang L."/>
            <person name="Zhou C."/>
            <person name="Zhu D."/>
            <person name="Muzny D."/>
            <person name="Worley K."/>
            <person name="Gibbs R."/>
        </authorList>
    </citation>
    <scope>NUCLEOTIDE SEQUENCE [LARGE SCALE GENOMIC DNA]</scope>
    <source>
        <strain evidence="1 2">DSM 15436</strain>
    </source>
</reference>
<protein>
    <submittedName>
        <fullName evidence="1">HAD hydrolase, family IA, variant 1</fullName>
    </submittedName>
</protein>
<dbReference type="Pfam" id="PF13419">
    <property type="entry name" value="HAD_2"/>
    <property type="match status" value="1"/>
</dbReference>
<dbReference type="OrthoDB" id="9776368at2"/>
<dbReference type="RefSeq" id="WP_006546854.1">
    <property type="nucleotide sequence ID" value="NZ_DS999543.1"/>
</dbReference>
<dbReference type="SUPFAM" id="SSF56784">
    <property type="entry name" value="HAD-like"/>
    <property type="match status" value="1"/>
</dbReference>
<keyword evidence="2" id="KW-1185">Reference proteome</keyword>
<organism evidence="1 2">
    <name type="scientific">Gleimia coleocanis DSM 15436</name>
    <dbReference type="NCBI Taxonomy" id="525245"/>
    <lineage>
        <taxon>Bacteria</taxon>
        <taxon>Bacillati</taxon>
        <taxon>Actinomycetota</taxon>
        <taxon>Actinomycetes</taxon>
        <taxon>Actinomycetales</taxon>
        <taxon>Actinomycetaceae</taxon>
        <taxon>Gleimia</taxon>
    </lineage>
</organism>
<dbReference type="InterPro" id="IPR023214">
    <property type="entry name" value="HAD_sf"/>
</dbReference>
<dbReference type="InterPro" id="IPR050155">
    <property type="entry name" value="HAD-like_hydrolase_sf"/>
</dbReference>
<evidence type="ECO:0000313" key="2">
    <source>
        <dbReference type="Proteomes" id="UP000010301"/>
    </source>
</evidence>
<evidence type="ECO:0000313" key="1">
    <source>
        <dbReference type="EMBL" id="EEH64063.1"/>
    </source>
</evidence>
<dbReference type="PANTHER" id="PTHR43434">
    <property type="entry name" value="PHOSPHOGLYCOLATE PHOSPHATASE"/>
    <property type="match status" value="1"/>
</dbReference>
<dbReference type="InterPro" id="IPR041492">
    <property type="entry name" value="HAD_2"/>
</dbReference>
<dbReference type="HOGENOM" id="CLU_045011_19_4_11"/>
<keyword evidence="1" id="KW-0378">Hydrolase</keyword>
<dbReference type="GO" id="GO:0005829">
    <property type="term" value="C:cytosol"/>
    <property type="evidence" value="ECO:0007669"/>
    <property type="project" value="TreeGrafter"/>
</dbReference>
<accession>C0W0K4</accession>
<dbReference type="EMBL" id="ACFG01000030">
    <property type="protein sequence ID" value="EEH64063.1"/>
    <property type="molecule type" value="Genomic_DNA"/>
</dbReference>
<dbReference type="Gene3D" id="1.10.150.240">
    <property type="entry name" value="Putative phosphatase, domain 2"/>
    <property type="match status" value="1"/>
</dbReference>
<comment type="caution">
    <text evidence="1">The sequence shown here is derived from an EMBL/GenBank/DDBJ whole genome shotgun (WGS) entry which is preliminary data.</text>
</comment>
<name>C0W0K4_9ACTO</name>
<dbReference type="Gene3D" id="3.40.50.1000">
    <property type="entry name" value="HAD superfamily/HAD-like"/>
    <property type="match status" value="1"/>
</dbReference>
<dbReference type="InterPro" id="IPR036412">
    <property type="entry name" value="HAD-like_sf"/>
</dbReference>
<dbReference type="PANTHER" id="PTHR43434:SF20">
    <property type="entry name" value="5'-NUCLEOTIDASE"/>
    <property type="match status" value="1"/>
</dbReference>
<dbReference type="Proteomes" id="UP000010301">
    <property type="component" value="Unassembled WGS sequence"/>
</dbReference>
<dbReference type="GO" id="GO:0004713">
    <property type="term" value="F:protein tyrosine kinase activity"/>
    <property type="evidence" value="ECO:0007669"/>
    <property type="project" value="TreeGrafter"/>
</dbReference>
<dbReference type="GO" id="GO:0016787">
    <property type="term" value="F:hydrolase activity"/>
    <property type="evidence" value="ECO:0007669"/>
    <property type="project" value="UniProtKB-KW"/>
</dbReference>
<dbReference type="InterPro" id="IPR023198">
    <property type="entry name" value="PGP-like_dom2"/>
</dbReference>
<gene>
    <name evidence="1" type="ORF">HMPREF0044_1082</name>
</gene>
<proteinExistence type="predicted"/>
<dbReference type="eggNOG" id="COG0546">
    <property type="taxonomic scope" value="Bacteria"/>
</dbReference>